<keyword evidence="2" id="KW-1185">Reference proteome</keyword>
<dbReference type="Proteomes" id="UP001140096">
    <property type="component" value="Unassembled WGS sequence"/>
</dbReference>
<organism evidence="1 2">
    <name type="scientific">Coemansia furcata</name>
    <dbReference type="NCBI Taxonomy" id="417177"/>
    <lineage>
        <taxon>Eukaryota</taxon>
        <taxon>Fungi</taxon>
        <taxon>Fungi incertae sedis</taxon>
        <taxon>Zoopagomycota</taxon>
        <taxon>Kickxellomycotina</taxon>
        <taxon>Kickxellomycetes</taxon>
        <taxon>Kickxellales</taxon>
        <taxon>Kickxellaceae</taxon>
        <taxon>Coemansia</taxon>
    </lineage>
</organism>
<protein>
    <submittedName>
        <fullName evidence="1">Uncharacterized protein</fullName>
    </submittedName>
</protein>
<name>A0ACC1LPQ2_9FUNG</name>
<comment type="caution">
    <text evidence="1">The sequence shown here is derived from an EMBL/GenBank/DDBJ whole genome shotgun (WGS) entry which is preliminary data.</text>
</comment>
<reference evidence="1" key="1">
    <citation type="submission" date="2022-07" db="EMBL/GenBank/DDBJ databases">
        <title>Phylogenomic reconstructions and comparative analyses of Kickxellomycotina fungi.</title>
        <authorList>
            <person name="Reynolds N.K."/>
            <person name="Stajich J.E."/>
            <person name="Barry K."/>
            <person name="Grigoriev I.V."/>
            <person name="Crous P."/>
            <person name="Smith M.E."/>
        </authorList>
    </citation>
    <scope>NUCLEOTIDE SEQUENCE</scope>
    <source>
        <strain evidence="1">CBS 102833</strain>
    </source>
</reference>
<gene>
    <name evidence="1" type="ORF">H4S07_000619</name>
</gene>
<evidence type="ECO:0000313" key="1">
    <source>
        <dbReference type="EMBL" id="KAJ2813526.1"/>
    </source>
</evidence>
<dbReference type="EMBL" id="JANBUP010000047">
    <property type="protein sequence ID" value="KAJ2813526.1"/>
    <property type="molecule type" value="Genomic_DNA"/>
</dbReference>
<accession>A0ACC1LPQ2</accession>
<sequence>MSSVTSLRVSKGGSKFAPKAKPRVQRPKPTEGSGVDSTGDAPESDNVAAEADTANMAFRQLRGQDHGQACRPAVKAPETKASKVDEPAVLSNFRVAQMRIVDGKTVVDSDSLVINRREMADANQGPLELVDESSRPRYVNSQTYAPQRGTRKRWTPEENEAFYRALRTYGSDFEMISSVMPGRNRYDIKNKFKKEEKLNGKRITNLLLKRAEPIAASLPATPAVGPDGLPVSLEGYSMVNTPDPQNDALDDDDEEELPDSRSMVTFASTTK</sequence>
<evidence type="ECO:0000313" key="2">
    <source>
        <dbReference type="Proteomes" id="UP001140096"/>
    </source>
</evidence>
<proteinExistence type="predicted"/>